<keyword evidence="2" id="KW-1185">Reference proteome</keyword>
<evidence type="ECO:0000313" key="2">
    <source>
        <dbReference type="Proteomes" id="UP001415169"/>
    </source>
</evidence>
<gene>
    <name evidence="1" type="ORF">GCM10022286_17220</name>
</gene>
<dbReference type="EMBL" id="BAABBV010000001">
    <property type="protein sequence ID" value="GAA4160739.1"/>
    <property type="molecule type" value="Genomic_DNA"/>
</dbReference>
<sequence length="218" mass="23670">MTTGVQMGSTRRDVESFDFGFERDWFAMPSEYGEGELWARDLVERLLPDAAPDDVAARALRFQLARVHQNLAEMPVLDLTGVVWVPEPESGYAGAVAGFALSDLTSEDSPEAVVAAAEASRGQIINGSSYLEVEPWRGEIEGVGPFVGVRELLSHPDEDQPGTTGIEERAVYTVFPTGAAQAVQIFFSAESIASFQDIRKQTQPIVETLRVKLVGVPA</sequence>
<proteinExistence type="predicted"/>
<name>A0ABP7ZJW0_9MICO</name>
<reference evidence="1" key="1">
    <citation type="journal article" date="2014" name="Int. J. Syst. Evol. Microbiol.">
        <title>Complete genome of a new Firmicutes species belonging to the dominant human colonic microbiota ('Ruminococcus bicirculans') reveals two chromosomes and a selective capacity to utilize plant glucans.</title>
        <authorList>
            <consortium name="NISC Comparative Sequencing Program"/>
            <person name="Wegmann U."/>
            <person name="Louis P."/>
            <person name="Goesmann A."/>
            <person name="Henrissat B."/>
            <person name="Duncan S.H."/>
            <person name="Flint H.J."/>
        </authorList>
    </citation>
    <scope>NUCLEOTIDE SEQUENCE</scope>
    <source>
        <strain evidence="1">JCM 17590</strain>
    </source>
</reference>
<dbReference type="Proteomes" id="UP001415169">
    <property type="component" value="Unassembled WGS sequence"/>
</dbReference>
<comment type="caution">
    <text evidence="1">The sequence shown here is derived from an EMBL/GenBank/DDBJ whole genome shotgun (WGS) entry which is preliminary data.</text>
</comment>
<accession>A0ABP7ZJW0</accession>
<reference evidence="1" key="2">
    <citation type="submission" date="2023-12" db="EMBL/GenBank/DDBJ databases">
        <authorList>
            <person name="Sun Q."/>
            <person name="Inoue M."/>
        </authorList>
    </citation>
    <scope>NUCLEOTIDE SEQUENCE</scope>
    <source>
        <strain evidence="1">JCM 17590</strain>
    </source>
</reference>
<organism evidence="1 2">
    <name type="scientific">Gryllotalpicola daejeonensis</name>
    <dbReference type="NCBI Taxonomy" id="993087"/>
    <lineage>
        <taxon>Bacteria</taxon>
        <taxon>Bacillati</taxon>
        <taxon>Actinomycetota</taxon>
        <taxon>Actinomycetes</taxon>
        <taxon>Micrococcales</taxon>
        <taxon>Microbacteriaceae</taxon>
        <taxon>Gryllotalpicola</taxon>
    </lineage>
</organism>
<dbReference type="RefSeq" id="WP_344791354.1">
    <property type="nucleotide sequence ID" value="NZ_BAABBV010000001.1"/>
</dbReference>
<evidence type="ECO:0000313" key="1">
    <source>
        <dbReference type="EMBL" id="GAA4160739.1"/>
    </source>
</evidence>
<protein>
    <submittedName>
        <fullName evidence="1">Uncharacterized protein</fullName>
    </submittedName>
</protein>